<evidence type="ECO:0000313" key="3">
    <source>
        <dbReference type="EMBL" id="KAH0755748.1"/>
    </source>
</evidence>
<feature type="compositionally biased region" description="Polar residues" evidence="1">
    <location>
        <begin position="350"/>
        <end position="365"/>
    </location>
</feature>
<proteinExistence type="predicted"/>
<feature type="domain" description="DUF4283" evidence="2">
    <location>
        <begin position="67"/>
        <end position="157"/>
    </location>
</feature>
<feature type="region of interest" description="Disordered" evidence="1">
    <location>
        <begin position="1"/>
        <end position="24"/>
    </location>
</feature>
<comment type="caution">
    <text evidence="3">The sequence shown here is derived from an EMBL/GenBank/DDBJ whole genome shotgun (WGS) entry which is preliminary data.</text>
</comment>
<dbReference type="PANTHER" id="PTHR31286:SF79">
    <property type="entry name" value="N-6 ADENINE-SPECIFIC DNA METHYLASE"/>
    <property type="match status" value="1"/>
</dbReference>
<dbReference type="PANTHER" id="PTHR31286">
    <property type="entry name" value="GLYCINE-RICH CELL WALL STRUCTURAL PROTEIN 1.8-LIKE"/>
    <property type="match status" value="1"/>
</dbReference>
<sequence>MAETVSPQPRAVDETPEKPSYASISNPSTYTKKFDGKLPLKLKPVIYVHGEPTVSFNFLDLESYNQEENLEYALIDKFFYGRPDIIDLRKSFTRHFAIKGDCNLGLLDHVLVRLSNQENFVEVYSRAVSFITIKEKGVNNQYQCQIQRWTPWFNPKEETSIALAWISFPSLSTQMFAREALFSLASAVGTPLQVDKVTTGKSRPSVARVKVEVNLLSSLLDRVRIFFKDEKNGVVKEVLQKIVYDKLPSYCTTCKHQGHKEEECRLDMEVEGGLIDETKINGAKFEGDLRSIFDEKKKVLSLQQTGKEVTLPTSSNSEKNSVERVDEPGPLLVVATSRNKEDTKTMLPGTLTSKISEQLGTTTTS</sequence>
<evidence type="ECO:0000313" key="4">
    <source>
        <dbReference type="Proteomes" id="UP000826656"/>
    </source>
</evidence>
<organism evidence="3 4">
    <name type="scientific">Solanum tuberosum</name>
    <name type="common">Potato</name>
    <dbReference type="NCBI Taxonomy" id="4113"/>
    <lineage>
        <taxon>Eukaryota</taxon>
        <taxon>Viridiplantae</taxon>
        <taxon>Streptophyta</taxon>
        <taxon>Embryophyta</taxon>
        <taxon>Tracheophyta</taxon>
        <taxon>Spermatophyta</taxon>
        <taxon>Magnoliopsida</taxon>
        <taxon>eudicotyledons</taxon>
        <taxon>Gunneridae</taxon>
        <taxon>Pentapetalae</taxon>
        <taxon>asterids</taxon>
        <taxon>lamiids</taxon>
        <taxon>Solanales</taxon>
        <taxon>Solanaceae</taxon>
        <taxon>Solanoideae</taxon>
        <taxon>Solaneae</taxon>
        <taxon>Solanum</taxon>
    </lineage>
</organism>
<evidence type="ECO:0000256" key="1">
    <source>
        <dbReference type="SAM" id="MobiDB-lite"/>
    </source>
</evidence>
<name>A0ABQ7UVA6_SOLTU</name>
<protein>
    <recommendedName>
        <fullName evidence="2">DUF4283 domain-containing protein</fullName>
    </recommendedName>
</protein>
<accession>A0ABQ7UVA6</accession>
<dbReference type="InterPro" id="IPR025558">
    <property type="entry name" value="DUF4283"/>
</dbReference>
<dbReference type="InterPro" id="IPR040256">
    <property type="entry name" value="At4g02000-like"/>
</dbReference>
<feature type="region of interest" description="Disordered" evidence="1">
    <location>
        <begin position="305"/>
        <end position="365"/>
    </location>
</feature>
<gene>
    <name evidence="3" type="ORF">KY290_026018</name>
</gene>
<reference evidence="3 4" key="1">
    <citation type="journal article" date="2021" name="bioRxiv">
        <title>Chromosome-scale and haplotype-resolved genome assembly of a tetraploid potato cultivar.</title>
        <authorList>
            <person name="Sun H."/>
            <person name="Jiao W.-B."/>
            <person name="Krause K."/>
            <person name="Campoy J.A."/>
            <person name="Goel M."/>
            <person name="Folz-Donahue K."/>
            <person name="Kukat C."/>
            <person name="Huettel B."/>
            <person name="Schneeberger K."/>
        </authorList>
    </citation>
    <scope>NUCLEOTIDE SEQUENCE [LARGE SCALE GENOMIC DNA]</scope>
    <source>
        <strain evidence="3">SolTubOtavaFocal</strain>
        <tissue evidence="3">Leaves</tissue>
    </source>
</reference>
<dbReference type="Proteomes" id="UP000826656">
    <property type="component" value="Unassembled WGS sequence"/>
</dbReference>
<dbReference type="EMBL" id="JAIVGD010000018">
    <property type="protein sequence ID" value="KAH0755748.1"/>
    <property type="molecule type" value="Genomic_DNA"/>
</dbReference>
<evidence type="ECO:0000259" key="2">
    <source>
        <dbReference type="Pfam" id="PF14111"/>
    </source>
</evidence>
<dbReference type="Pfam" id="PF14111">
    <property type="entry name" value="DUF4283"/>
    <property type="match status" value="1"/>
</dbReference>
<keyword evidence="4" id="KW-1185">Reference proteome</keyword>
<feature type="compositionally biased region" description="Polar residues" evidence="1">
    <location>
        <begin position="305"/>
        <end position="319"/>
    </location>
</feature>